<reference evidence="1" key="2">
    <citation type="submission" date="2020-11" db="EMBL/GenBank/DDBJ databases">
        <authorList>
            <person name="McCartney M.A."/>
            <person name="Auch B."/>
            <person name="Kono T."/>
            <person name="Mallez S."/>
            <person name="Becker A."/>
            <person name="Gohl D.M."/>
            <person name="Silverstein K.A.T."/>
            <person name="Koren S."/>
            <person name="Bechman K.B."/>
            <person name="Herman A."/>
            <person name="Abrahante J.E."/>
            <person name="Garbe J."/>
        </authorList>
    </citation>
    <scope>NUCLEOTIDE SEQUENCE</scope>
    <source>
        <strain evidence="1">Duluth1</strain>
        <tissue evidence="1">Whole animal</tissue>
    </source>
</reference>
<name>A0A9D4JWN0_DREPO</name>
<evidence type="ECO:0000313" key="2">
    <source>
        <dbReference type="Proteomes" id="UP000828390"/>
    </source>
</evidence>
<protein>
    <submittedName>
        <fullName evidence="1">Uncharacterized protein</fullName>
    </submittedName>
</protein>
<accession>A0A9D4JWN0</accession>
<reference evidence="1" key="1">
    <citation type="journal article" date="2019" name="bioRxiv">
        <title>The Genome of the Zebra Mussel, Dreissena polymorpha: A Resource for Invasive Species Research.</title>
        <authorList>
            <person name="McCartney M.A."/>
            <person name="Auch B."/>
            <person name="Kono T."/>
            <person name="Mallez S."/>
            <person name="Zhang Y."/>
            <person name="Obille A."/>
            <person name="Becker A."/>
            <person name="Abrahante J.E."/>
            <person name="Garbe J."/>
            <person name="Badalamenti J.P."/>
            <person name="Herman A."/>
            <person name="Mangelson H."/>
            <person name="Liachko I."/>
            <person name="Sullivan S."/>
            <person name="Sone E.D."/>
            <person name="Koren S."/>
            <person name="Silverstein K.A.T."/>
            <person name="Beckman K.B."/>
            <person name="Gohl D.M."/>
        </authorList>
    </citation>
    <scope>NUCLEOTIDE SEQUENCE</scope>
    <source>
        <strain evidence="1">Duluth1</strain>
        <tissue evidence="1">Whole animal</tissue>
    </source>
</reference>
<dbReference type="EMBL" id="JAIWYP010000005">
    <property type="protein sequence ID" value="KAH3823147.1"/>
    <property type="molecule type" value="Genomic_DNA"/>
</dbReference>
<dbReference type="AlphaFoldDB" id="A0A9D4JWN0"/>
<dbReference type="Proteomes" id="UP000828390">
    <property type="component" value="Unassembled WGS sequence"/>
</dbReference>
<gene>
    <name evidence="1" type="ORF">DPMN_124946</name>
</gene>
<organism evidence="1 2">
    <name type="scientific">Dreissena polymorpha</name>
    <name type="common">Zebra mussel</name>
    <name type="synonym">Mytilus polymorpha</name>
    <dbReference type="NCBI Taxonomy" id="45954"/>
    <lineage>
        <taxon>Eukaryota</taxon>
        <taxon>Metazoa</taxon>
        <taxon>Spiralia</taxon>
        <taxon>Lophotrochozoa</taxon>
        <taxon>Mollusca</taxon>
        <taxon>Bivalvia</taxon>
        <taxon>Autobranchia</taxon>
        <taxon>Heteroconchia</taxon>
        <taxon>Euheterodonta</taxon>
        <taxon>Imparidentia</taxon>
        <taxon>Neoheterodontei</taxon>
        <taxon>Myida</taxon>
        <taxon>Dreissenoidea</taxon>
        <taxon>Dreissenidae</taxon>
        <taxon>Dreissena</taxon>
    </lineage>
</organism>
<evidence type="ECO:0000313" key="1">
    <source>
        <dbReference type="EMBL" id="KAH3823147.1"/>
    </source>
</evidence>
<sequence>MSRLLKNAQETLNEVHKVASVSITEMKTFLEQFYKRQSEEEEAICSREQFYKRHSEQEEVIYSREQFYKRHSEEEEVIYSRDVEGRYVNGRYQSN</sequence>
<comment type="caution">
    <text evidence="1">The sequence shown here is derived from an EMBL/GenBank/DDBJ whole genome shotgun (WGS) entry which is preliminary data.</text>
</comment>
<proteinExistence type="predicted"/>
<keyword evidence="2" id="KW-1185">Reference proteome</keyword>